<organism evidence="1">
    <name type="scientific">Rhipicephalus zambeziensis</name>
    <dbReference type="NCBI Taxonomy" id="60191"/>
    <lineage>
        <taxon>Eukaryota</taxon>
        <taxon>Metazoa</taxon>
        <taxon>Ecdysozoa</taxon>
        <taxon>Arthropoda</taxon>
        <taxon>Chelicerata</taxon>
        <taxon>Arachnida</taxon>
        <taxon>Acari</taxon>
        <taxon>Parasitiformes</taxon>
        <taxon>Ixodida</taxon>
        <taxon>Ixodoidea</taxon>
        <taxon>Ixodidae</taxon>
        <taxon>Rhipicephalinae</taxon>
        <taxon>Rhipicephalus</taxon>
        <taxon>Rhipicephalus</taxon>
    </lineage>
</organism>
<reference evidence="1" key="1">
    <citation type="journal article" date="2017" name="Parasit. Vectors">
        <title>Sialotranscriptomics of Rhipicephalus zambeziensis reveals intricate expression profiles of secretory proteins and suggests tight temporal transcriptional regulation during blood-feeding.</title>
        <authorList>
            <person name="de Castro M.H."/>
            <person name="de Klerk D."/>
            <person name="Pienaar R."/>
            <person name="Rees D.J.G."/>
            <person name="Mans B.J."/>
        </authorList>
    </citation>
    <scope>NUCLEOTIDE SEQUENCE</scope>
    <source>
        <tissue evidence="1">Salivary glands</tissue>
    </source>
</reference>
<evidence type="ECO:0000313" key="1">
    <source>
        <dbReference type="EMBL" id="MAA12791.1"/>
    </source>
</evidence>
<protein>
    <submittedName>
        <fullName evidence="1">Uncharacterized protein</fullName>
    </submittedName>
</protein>
<accession>A0A224YEE4</accession>
<dbReference type="AlphaFoldDB" id="A0A224YEE4"/>
<sequence>MCTTVRKLNVTKRKEETQQHCQCRMCQIFCTCSPTSCRHFSCQCRQVCDNRLTPRRRLKHTQSLNSDGVKKRNNKLPRKTEIYRHTIATAIVNHSCKND</sequence>
<proteinExistence type="predicted"/>
<name>A0A224YEE4_9ACAR</name>
<dbReference type="EMBL" id="GFPF01001645">
    <property type="protein sequence ID" value="MAA12791.1"/>
    <property type="molecule type" value="Transcribed_RNA"/>
</dbReference>